<dbReference type="InterPro" id="IPR036770">
    <property type="entry name" value="Ankyrin_rpt-contain_sf"/>
</dbReference>
<dbReference type="InterPro" id="IPR011333">
    <property type="entry name" value="SKP1/BTB/POZ_sf"/>
</dbReference>
<sequence>MADDKVFNDLLLACRLGDIESVDKLLSTGVNVNQVDKFDYTPLFLSSLCGHEPIVRLLLQRGAICDTDKYEGARCIYGALTDRIRNLLISYDISKAVYSNLPFASHLRSLLGGSTLLTEDIVFEIENTRLKLHRFLLSSRSEYFREKLENSWRDKEMVSLTQQSDYDAFSVVVDYIYLHHDPKKFENVDNKLLLAYGKKIKLPQFVKIIEELIEIGNDSKAKAKLMNEFQMRMFESARDNFKKLVENGIIGQKVTIDSNDKINEEQIKRFQNSNAYPDIILSVEELGETTYYPVHRSILIRDEYFKVMFSSSFSESQVYEVSEKYDIIDRSVTIPIIHLPVSSTAVAEIIIKFLYYDHADIPLEHAIDVLFAGDLLLNERLKTMAAVTLTTSEKIPEGYDLFDILRAGWETRVDRLEHYVARVIANDLDKFMKDPDFSSIVLESSERIQERQETDTIELIDDIRFYLAKK</sequence>
<organism evidence="4 5">
    <name type="scientific">Wickerhamomyces anomalus (strain ATCC 58044 / CBS 1984 / NCYC 433 / NRRL Y-366-8)</name>
    <name type="common">Yeast</name>
    <name type="synonym">Hansenula anomala</name>
    <dbReference type="NCBI Taxonomy" id="683960"/>
    <lineage>
        <taxon>Eukaryota</taxon>
        <taxon>Fungi</taxon>
        <taxon>Dikarya</taxon>
        <taxon>Ascomycota</taxon>
        <taxon>Saccharomycotina</taxon>
        <taxon>Saccharomycetes</taxon>
        <taxon>Phaffomycetales</taxon>
        <taxon>Wickerhamomycetaceae</taxon>
        <taxon>Wickerhamomyces</taxon>
    </lineage>
</organism>
<feature type="domain" description="BTB" evidence="3">
    <location>
        <begin position="119"/>
        <end position="177"/>
    </location>
</feature>
<dbReference type="GeneID" id="30198695"/>
<gene>
    <name evidence="4" type="ORF">WICANDRAFT_28085</name>
</gene>
<dbReference type="Pfam" id="PF12796">
    <property type="entry name" value="Ank_2"/>
    <property type="match status" value="1"/>
</dbReference>
<dbReference type="OrthoDB" id="684045at2759"/>
<dbReference type="SUPFAM" id="SSF54695">
    <property type="entry name" value="POZ domain"/>
    <property type="match status" value="2"/>
</dbReference>
<dbReference type="EMBL" id="KV454209">
    <property type="protein sequence ID" value="ODQ60569.1"/>
    <property type="molecule type" value="Genomic_DNA"/>
</dbReference>
<dbReference type="Gene3D" id="3.30.710.10">
    <property type="entry name" value="Potassium Channel Kv1.1, Chain A"/>
    <property type="match status" value="2"/>
</dbReference>
<evidence type="ECO:0000313" key="4">
    <source>
        <dbReference type="EMBL" id="ODQ60569.1"/>
    </source>
</evidence>
<accession>A0A1E3P526</accession>
<dbReference type="SMART" id="SM00225">
    <property type="entry name" value="BTB"/>
    <property type="match status" value="2"/>
</dbReference>
<dbReference type="Pfam" id="PF00651">
    <property type="entry name" value="BTB"/>
    <property type="match status" value="2"/>
</dbReference>
<dbReference type="SUPFAM" id="SSF48403">
    <property type="entry name" value="Ankyrin repeat"/>
    <property type="match status" value="1"/>
</dbReference>
<dbReference type="SMART" id="SM00248">
    <property type="entry name" value="ANK"/>
    <property type="match status" value="2"/>
</dbReference>
<dbReference type="InterPro" id="IPR044515">
    <property type="entry name" value="ABTB1"/>
</dbReference>
<dbReference type="Proteomes" id="UP000094112">
    <property type="component" value="Unassembled WGS sequence"/>
</dbReference>
<dbReference type="GO" id="GO:0005737">
    <property type="term" value="C:cytoplasm"/>
    <property type="evidence" value="ECO:0007669"/>
    <property type="project" value="TreeGrafter"/>
</dbReference>
<reference evidence="4 5" key="1">
    <citation type="journal article" date="2016" name="Proc. Natl. Acad. Sci. U.S.A.">
        <title>Comparative genomics of biotechnologically important yeasts.</title>
        <authorList>
            <person name="Riley R."/>
            <person name="Haridas S."/>
            <person name="Wolfe K.H."/>
            <person name="Lopes M.R."/>
            <person name="Hittinger C.T."/>
            <person name="Goeker M."/>
            <person name="Salamov A.A."/>
            <person name="Wisecaver J.H."/>
            <person name="Long T.M."/>
            <person name="Calvey C.H."/>
            <person name="Aerts A.L."/>
            <person name="Barry K.W."/>
            <person name="Choi C."/>
            <person name="Clum A."/>
            <person name="Coughlan A.Y."/>
            <person name="Deshpande S."/>
            <person name="Douglass A.P."/>
            <person name="Hanson S.J."/>
            <person name="Klenk H.-P."/>
            <person name="LaButti K.M."/>
            <person name="Lapidus A."/>
            <person name="Lindquist E.A."/>
            <person name="Lipzen A.M."/>
            <person name="Meier-Kolthoff J.P."/>
            <person name="Ohm R.A."/>
            <person name="Otillar R.P."/>
            <person name="Pangilinan J.L."/>
            <person name="Peng Y."/>
            <person name="Rokas A."/>
            <person name="Rosa C.A."/>
            <person name="Scheuner C."/>
            <person name="Sibirny A.A."/>
            <person name="Slot J.C."/>
            <person name="Stielow J.B."/>
            <person name="Sun H."/>
            <person name="Kurtzman C.P."/>
            <person name="Blackwell M."/>
            <person name="Grigoriev I.V."/>
            <person name="Jeffries T.W."/>
        </authorList>
    </citation>
    <scope>NUCLEOTIDE SEQUENCE [LARGE SCALE GENOMIC DNA]</scope>
    <source>
        <strain evidence="5">ATCC 58044 / CBS 1984 / NCYC 433 / NRRL Y-366-8</strain>
    </source>
</reference>
<evidence type="ECO:0000256" key="2">
    <source>
        <dbReference type="ARBA" id="ARBA00023043"/>
    </source>
</evidence>
<keyword evidence="5" id="KW-1185">Reference proteome</keyword>
<dbReference type="PANTHER" id="PTHR46231">
    <property type="entry name" value="ANKYRIN REPEAT AND BTB/POZ DOMAIN-CONTAINING PROTEIN 1"/>
    <property type="match status" value="1"/>
</dbReference>
<dbReference type="Gene3D" id="1.25.40.20">
    <property type="entry name" value="Ankyrin repeat-containing domain"/>
    <property type="match status" value="1"/>
</dbReference>
<dbReference type="PANTHER" id="PTHR46231:SF1">
    <property type="entry name" value="ANKYRIN REPEAT AND BTB_POZ DOMAIN-CONTAINING PROTEIN 1"/>
    <property type="match status" value="1"/>
</dbReference>
<dbReference type="STRING" id="683960.A0A1E3P526"/>
<dbReference type="RefSeq" id="XP_019039776.1">
    <property type="nucleotide sequence ID" value="XM_019181449.1"/>
</dbReference>
<keyword evidence="1" id="KW-0677">Repeat</keyword>
<keyword evidence="2" id="KW-0040">ANK repeat</keyword>
<dbReference type="InterPro" id="IPR000210">
    <property type="entry name" value="BTB/POZ_dom"/>
</dbReference>
<evidence type="ECO:0000256" key="1">
    <source>
        <dbReference type="ARBA" id="ARBA00022737"/>
    </source>
</evidence>
<feature type="domain" description="BTB" evidence="3">
    <location>
        <begin position="277"/>
        <end position="363"/>
    </location>
</feature>
<dbReference type="GO" id="GO:0000151">
    <property type="term" value="C:ubiquitin ligase complex"/>
    <property type="evidence" value="ECO:0007669"/>
    <property type="project" value="TreeGrafter"/>
</dbReference>
<proteinExistence type="predicted"/>
<dbReference type="AlphaFoldDB" id="A0A1E3P526"/>
<evidence type="ECO:0000313" key="5">
    <source>
        <dbReference type="Proteomes" id="UP000094112"/>
    </source>
</evidence>
<evidence type="ECO:0000259" key="3">
    <source>
        <dbReference type="PROSITE" id="PS50097"/>
    </source>
</evidence>
<dbReference type="InterPro" id="IPR002110">
    <property type="entry name" value="Ankyrin_rpt"/>
</dbReference>
<dbReference type="PROSITE" id="PS50097">
    <property type="entry name" value="BTB"/>
    <property type="match status" value="2"/>
</dbReference>
<protein>
    <recommendedName>
        <fullName evidence="3">BTB domain-containing protein</fullName>
    </recommendedName>
</protein>
<name>A0A1E3P526_WICAA</name>